<dbReference type="GeneID" id="105430438"/>
<keyword evidence="1" id="KW-0732">Signal</keyword>
<dbReference type="RefSeq" id="XP_011642306.1">
    <property type="nucleotide sequence ID" value="XM_011644004.1"/>
</dbReference>
<feature type="signal peptide" evidence="1">
    <location>
        <begin position="1"/>
        <end position="21"/>
    </location>
</feature>
<protein>
    <submittedName>
        <fullName evidence="3">Uncharacterized protein LOC105430438</fullName>
    </submittedName>
</protein>
<organism evidence="2 3">
    <name type="scientific">Pogonomyrmex barbatus</name>
    <name type="common">red harvester ant</name>
    <dbReference type="NCBI Taxonomy" id="144034"/>
    <lineage>
        <taxon>Eukaryota</taxon>
        <taxon>Metazoa</taxon>
        <taxon>Ecdysozoa</taxon>
        <taxon>Arthropoda</taxon>
        <taxon>Hexapoda</taxon>
        <taxon>Insecta</taxon>
        <taxon>Pterygota</taxon>
        <taxon>Neoptera</taxon>
        <taxon>Endopterygota</taxon>
        <taxon>Hymenoptera</taxon>
        <taxon>Apocrita</taxon>
        <taxon>Aculeata</taxon>
        <taxon>Formicoidea</taxon>
        <taxon>Formicidae</taxon>
        <taxon>Myrmicinae</taxon>
        <taxon>Pogonomyrmex</taxon>
    </lineage>
</organism>
<evidence type="ECO:0000256" key="1">
    <source>
        <dbReference type="SAM" id="SignalP"/>
    </source>
</evidence>
<accession>A0A6I9XBT0</accession>
<reference evidence="3" key="1">
    <citation type="submission" date="2025-08" db="UniProtKB">
        <authorList>
            <consortium name="RefSeq"/>
        </authorList>
    </citation>
    <scope>IDENTIFICATION</scope>
</reference>
<evidence type="ECO:0000313" key="2">
    <source>
        <dbReference type="Proteomes" id="UP000504615"/>
    </source>
</evidence>
<dbReference type="KEGG" id="pbar:105430438"/>
<sequence>MSRFLLFFSQVVLLSWTRISSQKNELTCRNINDYNVCHYKAVLIKVTQRSSEDGNFQLKISDLALQEIHEDASRTCHNWFYPMVDRDICAEKKILPPNLKVCLT</sequence>
<gene>
    <name evidence="3" type="primary">LOC105430438</name>
</gene>
<proteinExistence type="predicted"/>
<evidence type="ECO:0000313" key="3">
    <source>
        <dbReference type="RefSeq" id="XP_011642306.1"/>
    </source>
</evidence>
<dbReference type="Proteomes" id="UP000504615">
    <property type="component" value="Unplaced"/>
</dbReference>
<keyword evidence="2" id="KW-1185">Reference proteome</keyword>
<name>A0A6I9XBT0_9HYME</name>
<dbReference type="AlphaFoldDB" id="A0A6I9XBT0"/>
<feature type="chain" id="PRO_5026806791" evidence="1">
    <location>
        <begin position="22"/>
        <end position="104"/>
    </location>
</feature>